<sequence length="34" mass="4023">METSQEPCLLRVKSTDSTVLPCVYWMRERHITVL</sequence>
<evidence type="ECO:0000313" key="1">
    <source>
        <dbReference type="EMBL" id="JAH65271.1"/>
    </source>
</evidence>
<dbReference type="AlphaFoldDB" id="A0A0E9UHR7"/>
<proteinExistence type="predicted"/>
<name>A0A0E9UHR7_ANGAN</name>
<reference evidence="1" key="1">
    <citation type="submission" date="2014-11" db="EMBL/GenBank/DDBJ databases">
        <authorList>
            <person name="Amaro Gonzalez C."/>
        </authorList>
    </citation>
    <scope>NUCLEOTIDE SEQUENCE</scope>
</reference>
<reference evidence="1" key="2">
    <citation type="journal article" date="2015" name="Fish Shellfish Immunol.">
        <title>Early steps in the European eel (Anguilla anguilla)-Vibrio vulnificus interaction in the gills: Role of the RtxA13 toxin.</title>
        <authorList>
            <person name="Callol A."/>
            <person name="Pajuelo D."/>
            <person name="Ebbesson L."/>
            <person name="Teles M."/>
            <person name="MacKenzie S."/>
            <person name="Amaro C."/>
        </authorList>
    </citation>
    <scope>NUCLEOTIDE SEQUENCE</scope>
</reference>
<organism evidence="1">
    <name type="scientific">Anguilla anguilla</name>
    <name type="common">European freshwater eel</name>
    <name type="synonym">Muraena anguilla</name>
    <dbReference type="NCBI Taxonomy" id="7936"/>
    <lineage>
        <taxon>Eukaryota</taxon>
        <taxon>Metazoa</taxon>
        <taxon>Chordata</taxon>
        <taxon>Craniata</taxon>
        <taxon>Vertebrata</taxon>
        <taxon>Euteleostomi</taxon>
        <taxon>Actinopterygii</taxon>
        <taxon>Neopterygii</taxon>
        <taxon>Teleostei</taxon>
        <taxon>Anguilliformes</taxon>
        <taxon>Anguillidae</taxon>
        <taxon>Anguilla</taxon>
    </lineage>
</organism>
<accession>A0A0E9UHR7</accession>
<dbReference type="EMBL" id="GBXM01043306">
    <property type="protein sequence ID" value="JAH65271.1"/>
    <property type="molecule type" value="Transcribed_RNA"/>
</dbReference>
<protein>
    <submittedName>
        <fullName evidence="1">Uncharacterized protein</fullName>
    </submittedName>
</protein>